<evidence type="ECO:0000313" key="4">
    <source>
        <dbReference type="EMBL" id="KAL3087326.1"/>
    </source>
</evidence>
<dbReference type="Gene3D" id="1.10.30.10">
    <property type="entry name" value="High mobility group box domain"/>
    <property type="match status" value="1"/>
</dbReference>
<keyword evidence="5" id="KW-1185">Reference proteome</keyword>
<evidence type="ECO:0000313" key="5">
    <source>
        <dbReference type="Proteomes" id="UP001620645"/>
    </source>
</evidence>
<dbReference type="CDD" id="cd21983">
    <property type="entry name" value="HMG-box_SMARCE1"/>
    <property type="match status" value="1"/>
</dbReference>
<sequence>MYRPSSSHRSAQQEAMRPPPKLPDRPLVPYMRFSKKTWPKVRADKPDVPLWELGKIIGHLWNNISPAEKAMYNHEYEQDKIEYEKAMKQYNAAYSQYMASKSRVKSAHQQHQQDKGGSGRKTTAAGASADAAGITSGVFMQPIDDEDPFELAGKRLAAIRYDRNNRLMAELFSPSYLPDPRAFVPQQRIDHFRRQRMSLEQHQVKSNEELARMAELFSQRKRAIQRDSEAYHEMLKKVCAERPRVDQQRCEELTEQYKEQLLNAWDQFQTKQAAIQAKLEADRRANPVLAELITGKSPAQEEDELQQKEVEENCDEPMPKENEEEEKGKQQQLLEEERGGEGEKEEQKEMPRMEEEKDVVNRGREERDEEEGEGEEDGKEEGGSVKEKDVNDGADEKKEEGEIAEEKNNGGDEKEQNDGTAEGIGGRNEDEQIQ</sequence>
<dbReference type="SMART" id="SM00398">
    <property type="entry name" value="HMG"/>
    <property type="match status" value="1"/>
</dbReference>
<evidence type="ECO:0000259" key="3">
    <source>
        <dbReference type="PROSITE" id="PS50118"/>
    </source>
</evidence>
<proteinExistence type="predicted"/>
<feature type="compositionally biased region" description="Basic and acidic residues" evidence="2">
    <location>
        <begin position="305"/>
        <end position="366"/>
    </location>
</feature>
<comment type="caution">
    <text evidence="4">The sequence shown here is derived from an EMBL/GenBank/DDBJ whole genome shotgun (WGS) entry which is preliminary data.</text>
</comment>
<organism evidence="4 5">
    <name type="scientific">Heterodera schachtii</name>
    <name type="common">Sugarbeet cyst nematode worm</name>
    <name type="synonym">Tylenchus schachtii</name>
    <dbReference type="NCBI Taxonomy" id="97005"/>
    <lineage>
        <taxon>Eukaryota</taxon>
        <taxon>Metazoa</taxon>
        <taxon>Ecdysozoa</taxon>
        <taxon>Nematoda</taxon>
        <taxon>Chromadorea</taxon>
        <taxon>Rhabditida</taxon>
        <taxon>Tylenchina</taxon>
        <taxon>Tylenchomorpha</taxon>
        <taxon>Tylenchoidea</taxon>
        <taxon>Heteroderidae</taxon>
        <taxon>Heteroderinae</taxon>
        <taxon>Heterodera</taxon>
    </lineage>
</organism>
<dbReference type="GO" id="GO:0003677">
    <property type="term" value="F:DNA binding"/>
    <property type="evidence" value="ECO:0007669"/>
    <property type="project" value="UniProtKB-UniRule"/>
</dbReference>
<feature type="region of interest" description="Disordered" evidence="2">
    <location>
        <begin position="101"/>
        <end position="127"/>
    </location>
</feature>
<dbReference type="EMBL" id="JBICCN010000182">
    <property type="protein sequence ID" value="KAL3087326.1"/>
    <property type="molecule type" value="Genomic_DNA"/>
</dbReference>
<feature type="compositionally biased region" description="Acidic residues" evidence="2">
    <location>
        <begin position="367"/>
        <end position="379"/>
    </location>
</feature>
<dbReference type="InterPro" id="IPR009071">
    <property type="entry name" value="HMG_box_dom"/>
</dbReference>
<evidence type="ECO:0000256" key="2">
    <source>
        <dbReference type="SAM" id="MobiDB-lite"/>
    </source>
</evidence>
<keyword evidence="1" id="KW-0539">Nucleus</keyword>
<feature type="region of interest" description="Disordered" evidence="2">
    <location>
        <begin position="1"/>
        <end position="27"/>
    </location>
</feature>
<protein>
    <recommendedName>
        <fullName evidence="3">HMG box domain-containing protein</fullName>
    </recommendedName>
</protein>
<dbReference type="AlphaFoldDB" id="A0ABD2J9P4"/>
<evidence type="ECO:0000256" key="1">
    <source>
        <dbReference type="PROSITE-ProRule" id="PRU00267"/>
    </source>
</evidence>
<accession>A0ABD2J9P4</accession>
<dbReference type="SUPFAM" id="SSF47095">
    <property type="entry name" value="HMG-box"/>
    <property type="match status" value="1"/>
</dbReference>
<feature type="domain" description="HMG box" evidence="3">
    <location>
        <begin position="23"/>
        <end position="91"/>
    </location>
</feature>
<name>A0ABD2J9P4_HETSC</name>
<dbReference type="PROSITE" id="PS50118">
    <property type="entry name" value="HMG_BOX_2"/>
    <property type="match status" value="1"/>
</dbReference>
<dbReference type="PANTHER" id="PTHR46232:SF1">
    <property type="entry name" value="SWI_SNF-RELATED MATRIX-ASSOCIATED ACTIN-DEPENDENT REGULATOR OF CHROMATIN SUBFAMILY E MEMBER 1"/>
    <property type="match status" value="1"/>
</dbReference>
<feature type="region of interest" description="Disordered" evidence="2">
    <location>
        <begin position="292"/>
        <end position="434"/>
    </location>
</feature>
<feature type="compositionally biased region" description="Polar residues" evidence="2">
    <location>
        <begin position="1"/>
        <end position="13"/>
    </location>
</feature>
<dbReference type="InterPro" id="IPR036910">
    <property type="entry name" value="HMG_box_dom_sf"/>
</dbReference>
<feature type="DNA-binding region" description="HMG box" evidence="1">
    <location>
        <begin position="23"/>
        <end position="91"/>
    </location>
</feature>
<reference evidence="4 5" key="1">
    <citation type="submission" date="2024-10" db="EMBL/GenBank/DDBJ databases">
        <authorList>
            <person name="Kim D."/>
        </authorList>
    </citation>
    <scope>NUCLEOTIDE SEQUENCE [LARGE SCALE GENOMIC DNA]</scope>
    <source>
        <strain evidence="4">Taebaek</strain>
    </source>
</reference>
<dbReference type="Pfam" id="PF00505">
    <property type="entry name" value="HMG_box"/>
    <property type="match status" value="1"/>
</dbReference>
<dbReference type="GO" id="GO:0005634">
    <property type="term" value="C:nucleus"/>
    <property type="evidence" value="ECO:0007669"/>
    <property type="project" value="UniProtKB-UniRule"/>
</dbReference>
<dbReference type="PANTHER" id="PTHR46232">
    <property type="entry name" value="SMARCE1 REGULATOR OF CHROMATIN"/>
    <property type="match status" value="1"/>
</dbReference>
<dbReference type="Proteomes" id="UP001620645">
    <property type="component" value="Unassembled WGS sequence"/>
</dbReference>
<gene>
    <name evidence="4" type="ORF">niasHS_008645</name>
</gene>
<feature type="compositionally biased region" description="Basic and acidic residues" evidence="2">
    <location>
        <begin position="380"/>
        <end position="417"/>
    </location>
</feature>
<keyword evidence="1" id="KW-0238">DNA-binding</keyword>